<dbReference type="EMBL" id="UHIC01000001">
    <property type="protein sequence ID" value="SUO97438.1"/>
    <property type="molecule type" value="Genomic_DNA"/>
</dbReference>
<dbReference type="AlphaFoldDB" id="A0A380MYS2"/>
<evidence type="ECO:0000313" key="2">
    <source>
        <dbReference type="EMBL" id="SUO97438.1"/>
    </source>
</evidence>
<dbReference type="Pfam" id="PF12706">
    <property type="entry name" value="Lactamase_B_2"/>
    <property type="match status" value="1"/>
</dbReference>
<dbReference type="RefSeq" id="WP_115306142.1">
    <property type="nucleotide sequence ID" value="NZ_LWHB01000077.1"/>
</dbReference>
<dbReference type="GO" id="GO:0016787">
    <property type="term" value="F:hydrolase activity"/>
    <property type="evidence" value="ECO:0007669"/>
    <property type="project" value="UniProtKB-KW"/>
</dbReference>
<keyword evidence="2" id="KW-0378">Hydrolase</keyword>
<reference evidence="2 3" key="1">
    <citation type="submission" date="2018-06" db="EMBL/GenBank/DDBJ databases">
        <authorList>
            <consortium name="Pathogen Informatics"/>
            <person name="Doyle S."/>
        </authorList>
    </citation>
    <scope>NUCLEOTIDE SEQUENCE [LARGE SCALE GENOMIC DNA]</scope>
    <source>
        <strain evidence="2 3">NCTC13337</strain>
    </source>
</reference>
<evidence type="ECO:0000259" key="1">
    <source>
        <dbReference type="Pfam" id="PF12706"/>
    </source>
</evidence>
<evidence type="ECO:0000313" key="3">
    <source>
        <dbReference type="Proteomes" id="UP000254601"/>
    </source>
</evidence>
<dbReference type="InterPro" id="IPR001279">
    <property type="entry name" value="Metallo-B-lactamas"/>
</dbReference>
<sequence>MSENLSEETVVMKTSEHSSVDLKRDHYHSGSGRFFNPEPQRGVQNVLSALWQMLVAPKKMRPPCLLPALAPDWQAFYQADEDGLVRVIWLGHSSLLLRVGAQTLLIDPVFAKSVCPLPIMMFRFQSPPLVRENLPKIDTVIISHNHYDHLEQATITFFRQTETRFIVPLGLERTLIRWGIAKSRISALDWWECLEEKSIRYTALPARHDSGRGLFSHARSLWMGMMIEDKQNTCYYSGDSAFGKHFAEIAQRFPNIDLAFIENGQYNERWPDNHLFPEQTAEVAKILRPKRFMPIHWGAYALSTHTWNEPICRSYPLVVEAGIMPLTQN</sequence>
<proteinExistence type="predicted"/>
<dbReference type="SUPFAM" id="SSF56281">
    <property type="entry name" value="Metallo-hydrolase/oxidoreductase"/>
    <property type="match status" value="1"/>
</dbReference>
<dbReference type="GO" id="GO:0005737">
    <property type="term" value="C:cytoplasm"/>
    <property type="evidence" value="ECO:0007669"/>
    <property type="project" value="TreeGrafter"/>
</dbReference>
<feature type="domain" description="Metallo-beta-lactamase" evidence="1">
    <location>
        <begin position="103"/>
        <end position="297"/>
    </location>
</feature>
<protein>
    <submittedName>
        <fullName evidence="2">Metal-dependent hydrolase</fullName>
    </submittedName>
</protein>
<keyword evidence="3" id="KW-1185">Reference proteome</keyword>
<dbReference type="InterPro" id="IPR036866">
    <property type="entry name" value="RibonucZ/Hydroxyglut_hydro"/>
</dbReference>
<dbReference type="Gene3D" id="3.60.15.10">
    <property type="entry name" value="Ribonuclease Z/Hydroxyacylglutathione hydrolase-like"/>
    <property type="match status" value="1"/>
</dbReference>
<dbReference type="PANTHER" id="PTHR15032:SF4">
    <property type="entry name" value="N-ACYL-PHOSPHATIDYLETHANOLAMINE-HYDROLYZING PHOSPHOLIPASE D"/>
    <property type="match status" value="1"/>
</dbReference>
<dbReference type="PANTHER" id="PTHR15032">
    <property type="entry name" value="N-ACYL-PHOSPHATIDYLETHANOLAMINE-HYDROLYZING PHOSPHOLIPASE D"/>
    <property type="match status" value="1"/>
</dbReference>
<organism evidence="2 3">
    <name type="scientific">Suttonella ornithocola</name>
    <dbReference type="NCBI Taxonomy" id="279832"/>
    <lineage>
        <taxon>Bacteria</taxon>
        <taxon>Pseudomonadati</taxon>
        <taxon>Pseudomonadota</taxon>
        <taxon>Gammaproteobacteria</taxon>
        <taxon>Cardiobacteriales</taxon>
        <taxon>Cardiobacteriaceae</taxon>
        <taxon>Suttonella</taxon>
    </lineage>
</organism>
<dbReference type="OrthoDB" id="9805728at2"/>
<gene>
    <name evidence="2" type="ORF">NCTC13337_02431</name>
</gene>
<dbReference type="Proteomes" id="UP000254601">
    <property type="component" value="Unassembled WGS sequence"/>
</dbReference>
<accession>A0A380MYS2</accession>
<name>A0A380MYS2_9GAMM</name>